<dbReference type="AlphaFoldDB" id="A0AAD5UHD5"/>
<dbReference type="GO" id="GO:0006635">
    <property type="term" value="P:fatty acid beta-oxidation"/>
    <property type="evidence" value="ECO:0007669"/>
    <property type="project" value="TreeGrafter"/>
</dbReference>
<evidence type="ECO:0000256" key="6">
    <source>
        <dbReference type="PIRSR" id="PIRSR000429-1"/>
    </source>
</evidence>
<evidence type="ECO:0000313" key="10">
    <source>
        <dbReference type="EMBL" id="KAJ3254940.1"/>
    </source>
</evidence>
<dbReference type="InterPro" id="IPR016039">
    <property type="entry name" value="Thiolase-like"/>
</dbReference>
<dbReference type="CDD" id="cd00751">
    <property type="entry name" value="thiolase"/>
    <property type="match status" value="1"/>
</dbReference>
<dbReference type="GO" id="GO:0006696">
    <property type="term" value="P:ergosterol biosynthetic process"/>
    <property type="evidence" value="ECO:0007669"/>
    <property type="project" value="TreeGrafter"/>
</dbReference>
<dbReference type="EC" id="2.3.1.9" evidence="2"/>
<dbReference type="PROSITE" id="PS00099">
    <property type="entry name" value="THIOLASE_3"/>
    <property type="match status" value="1"/>
</dbReference>
<evidence type="ECO:0000256" key="7">
    <source>
        <dbReference type="RuleBase" id="RU003557"/>
    </source>
</evidence>
<dbReference type="InterPro" id="IPR020616">
    <property type="entry name" value="Thiolase_N"/>
</dbReference>
<proteinExistence type="inferred from homology"/>
<evidence type="ECO:0000259" key="8">
    <source>
        <dbReference type="Pfam" id="PF00108"/>
    </source>
</evidence>
<evidence type="ECO:0000256" key="5">
    <source>
        <dbReference type="ARBA" id="ARBA00037924"/>
    </source>
</evidence>
<dbReference type="PANTHER" id="PTHR18919:SF165">
    <property type="entry name" value="ACETYL-COA ACETYLTRANSFERASE"/>
    <property type="match status" value="1"/>
</dbReference>
<keyword evidence="4 7" id="KW-0012">Acyltransferase</keyword>
<evidence type="ECO:0000256" key="1">
    <source>
        <dbReference type="ARBA" id="ARBA00010982"/>
    </source>
</evidence>
<gene>
    <name evidence="10" type="primary">ERG10_2</name>
    <name evidence="10" type="ORF">HK103_006737</name>
</gene>
<comment type="similarity">
    <text evidence="1 7">Belongs to the thiolase-like superfamily. Thiolase family.</text>
</comment>
<comment type="pathway">
    <text evidence="5">Metabolic intermediate biosynthesis; (R)-mevalonate biosynthesis; (R)-mevalonate from acetyl-CoA: step 1/3.</text>
</comment>
<dbReference type="InterPro" id="IPR020617">
    <property type="entry name" value="Thiolase_C"/>
</dbReference>
<dbReference type="GO" id="GO:0003985">
    <property type="term" value="F:acetyl-CoA C-acetyltransferase activity"/>
    <property type="evidence" value="ECO:0007669"/>
    <property type="project" value="UniProtKB-EC"/>
</dbReference>
<dbReference type="Proteomes" id="UP001210925">
    <property type="component" value="Unassembled WGS sequence"/>
</dbReference>
<feature type="active site" description="Proton acceptor" evidence="6">
    <location>
        <position position="360"/>
    </location>
</feature>
<keyword evidence="11" id="KW-1185">Reference proteome</keyword>
<dbReference type="EMBL" id="JADGKB010000075">
    <property type="protein sequence ID" value="KAJ3254940.1"/>
    <property type="molecule type" value="Genomic_DNA"/>
</dbReference>
<dbReference type="InterPro" id="IPR002155">
    <property type="entry name" value="Thiolase"/>
</dbReference>
<dbReference type="SUPFAM" id="SSF53901">
    <property type="entry name" value="Thiolase-like"/>
    <property type="match status" value="2"/>
</dbReference>
<dbReference type="InterPro" id="IPR020613">
    <property type="entry name" value="Thiolase_CS"/>
</dbReference>
<organism evidence="10 11">
    <name type="scientific">Boothiomyces macroporosus</name>
    <dbReference type="NCBI Taxonomy" id="261099"/>
    <lineage>
        <taxon>Eukaryota</taxon>
        <taxon>Fungi</taxon>
        <taxon>Fungi incertae sedis</taxon>
        <taxon>Chytridiomycota</taxon>
        <taxon>Chytridiomycota incertae sedis</taxon>
        <taxon>Chytridiomycetes</taxon>
        <taxon>Rhizophydiales</taxon>
        <taxon>Terramycetaceae</taxon>
        <taxon>Boothiomyces</taxon>
    </lineage>
</organism>
<protein>
    <recommendedName>
        <fullName evidence="2">acetyl-CoA C-acetyltransferase</fullName>
        <ecNumber evidence="2">2.3.1.9</ecNumber>
    </recommendedName>
</protein>
<dbReference type="GO" id="GO:0005739">
    <property type="term" value="C:mitochondrion"/>
    <property type="evidence" value="ECO:0007669"/>
    <property type="project" value="TreeGrafter"/>
</dbReference>
<dbReference type="Gene3D" id="3.40.47.10">
    <property type="match status" value="1"/>
</dbReference>
<dbReference type="PANTHER" id="PTHR18919">
    <property type="entry name" value="ACETYL-COA C-ACYLTRANSFERASE"/>
    <property type="match status" value="1"/>
</dbReference>
<name>A0AAD5UHD5_9FUNG</name>
<feature type="domain" description="Thiolase N-terminal" evidence="8">
    <location>
        <begin position="7"/>
        <end position="273"/>
    </location>
</feature>
<dbReference type="Pfam" id="PF02803">
    <property type="entry name" value="Thiolase_C"/>
    <property type="match status" value="1"/>
</dbReference>
<feature type="active site" description="Proton acceptor" evidence="6">
    <location>
        <position position="390"/>
    </location>
</feature>
<feature type="domain" description="Thiolase C-terminal" evidence="9">
    <location>
        <begin position="281"/>
        <end position="402"/>
    </location>
</feature>
<comment type="caution">
    <text evidence="10">The sequence shown here is derived from an EMBL/GenBank/DDBJ whole genome shotgun (WGS) entry which is preliminary data.</text>
</comment>
<evidence type="ECO:0000313" key="11">
    <source>
        <dbReference type="Proteomes" id="UP001210925"/>
    </source>
</evidence>
<dbReference type="Pfam" id="PF00108">
    <property type="entry name" value="Thiolase_N"/>
    <property type="match status" value="1"/>
</dbReference>
<dbReference type="PROSITE" id="PS00737">
    <property type="entry name" value="THIOLASE_2"/>
    <property type="match status" value="1"/>
</dbReference>
<reference evidence="10" key="1">
    <citation type="submission" date="2020-05" db="EMBL/GenBank/DDBJ databases">
        <title>Phylogenomic resolution of chytrid fungi.</title>
        <authorList>
            <person name="Stajich J.E."/>
            <person name="Amses K."/>
            <person name="Simmons R."/>
            <person name="Seto K."/>
            <person name="Myers J."/>
            <person name="Bonds A."/>
            <person name="Quandt C.A."/>
            <person name="Barry K."/>
            <person name="Liu P."/>
            <person name="Grigoriev I."/>
            <person name="Longcore J.E."/>
            <person name="James T.Y."/>
        </authorList>
    </citation>
    <scope>NUCLEOTIDE SEQUENCE</scope>
    <source>
        <strain evidence="10">PLAUS21</strain>
    </source>
</reference>
<evidence type="ECO:0000256" key="3">
    <source>
        <dbReference type="ARBA" id="ARBA00022679"/>
    </source>
</evidence>
<dbReference type="PIRSF" id="PIRSF000429">
    <property type="entry name" value="Ac-CoA_Ac_transf"/>
    <property type="match status" value="1"/>
</dbReference>
<dbReference type="InterPro" id="IPR020615">
    <property type="entry name" value="Thiolase_acyl_enz_int_AS"/>
</dbReference>
<dbReference type="NCBIfam" id="TIGR01930">
    <property type="entry name" value="AcCoA-C-Actrans"/>
    <property type="match status" value="1"/>
</dbReference>
<dbReference type="PROSITE" id="PS00098">
    <property type="entry name" value="THIOLASE_1"/>
    <property type="match status" value="1"/>
</dbReference>
<evidence type="ECO:0000256" key="2">
    <source>
        <dbReference type="ARBA" id="ARBA00012705"/>
    </source>
</evidence>
<accession>A0AAD5UHD5</accession>
<evidence type="ECO:0000259" key="9">
    <source>
        <dbReference type="Pfam" id="PF02803"/>
    </source>
</evidence>
<dbReference type="InterPro" id="IPR020610">
    <property type="entry name" value="Thiolase_AS"/>
</dbReference>
<evidence type="ECO:0000256" key="4">
    <source>
        <dbReference type="ARBA" id="ARBA00023315"/>
    </source>
</evidence>
<dbReference type="FunFam" id="3.40.47.10:FF:000007">
    <property type="entry name" value="acetyl-CoA acetyltransferase, mitochondrial"/>
    <property type="match status" value="1"/>
</dbReference>
<sequence length="404" mass="41857">MTTGESVYIVSAVRTPMGSFGGSLASLSAVELGSIAVKAALERGRVDPNLVEEVFFGNVLSANNGQNPARQVALKAGLCNSVPCTTLNKVCASGMKAISLAALSIASGSAHIVVAGGTESMSNVPYYAPSQRFGSKFGHQELGFFALIIVDGIVKDGLWDAFNGFLMGNAAELCAEEHGFTREQQDDYAIQSYTRAQAATKQGNFNNEIVPVVIKGARGKPDKTITTDDEVANLNVDKLRSMKPAFKAEGGTVTAPNSSPLNDGAACVILVSGSKLQELGLTPIAKVVGWADAAKEPERFTEAPSLAIPKALKHAALTDSDIDLYEINEAFSVVALANMKLLNLTPERVNVNGGAVAMGHPLGCSGARVVVTLVHALARTNGKNGVAGICNGGGGATALVVSRL</sequence>
<keyword evidence="3 7" id="KW-0808">Transferase</keyword>
<feature type="active site" description="Acyl-thioester intermediate" evidence="6">
    <location>
        <position position="91"/>
    </location>
</feature>